<keyword evidence="2" id="KW-0732">Signal</keyword>
<evidence type="ECO:0000256" key="1">
    <source>
        <dbReference type="PROSITE-ProRule" id="PRU00076"/>
    </source>
</evidence>
<name>A0A1I7XIX5_HETBA</name>
<dbReference type="WBParaSite" id="Hba_17702">
    <property type="protein sequence ID" value="Hba_17702"/>
    <property type="gene ID" value="Hba_17702"/>
</dbReference>
<keyword evidence="1" id="KW-1015">Disulfide bond</keyword>
<dbReference type="Proteomes" id="UP000095283">
    <property type="component" value="Unplaced"/>
</dbReference>
<keyword evidence="1" id="KW-0245">EGF-like domain</keyword>
<dbReference type="PROSITE" id="PS50026">
    <property type="entry name" value="EGF_3"/>
    <property type="match status" value="1"/>
</dbReference>
<dbReference type="PROSITE" id="PS00022">
    <property type="entry name" value="EGF_1"/>
    <property type="match status" value="1"/>
</dbReference>
<feature type="domain" description="EGF-like" evidence="3">
    <location>
        <begin position="264"/>
        <end position="298"/>
    </location>
</feature>
<reference evidence="5" key="1">
    <citation type="submission" date="2016-11" db="UniProtKB">
        <authorList>
            <consortium name="WormBaseParasite"/>
        </authorList>
    </citation>
    <scope>IDENTIFICATION</scope>
</reference>
<sequence length="639" mass="70574">MRLLILTGFFYLTLCQSDDDSSLYFSDLQNGRAVWIVEESSLPWPLRFDDHAAIIGYGVISLVSQKTVLMMVVDSSTGKMLGECSTMKSDSNKTQTKTYYSGFDIFLVCLFEEGTEDIIPEKYWNRFHWVLSTDSMQCTISPLNSSRIIFPLSTNPRTFSVRIQAAHGPACLRDMLIQNERPLGCPPYLSHNSFSSTRLNCSCPFQAESIEGQGDSSEPQFPLFELTGTQITPTHNTPVWTVSPCANYHCQNNGTCVVTQEGTLSSICDPDCSNGHCVVVNGTAGCECTQGFIGPNCNVIDVCLGLVGIFNLLFHFCFIISCFFFRDAACAVFGEQAKCIPDAASYALITSTLVNATYDCHCPHPIHGQYVDCMELHFATSTSPILQNKFSPTSSIIDVNTISNIPSSTLITKKPVAVEDFQHTSDVISVENQEVPLRPTSIFVHPPSQVTFAPVLLELATTTEKSVIHHLSSPSTFIFPEKILTTQITGINHQTQSNIEEKNEITTGVFTTSVIANVSESSSFPTPSPMDFSKKKPFNSGLSVQPVNFELSSQFISTKEPSVTEITRSSLVQEIKEITEASDFDSTSVTVSQLTSDDLEGNWQLTTNVEKPPMIWQTQDREVMYFLNPVILNVTGLRI</sequence>
<dbReference type="PROSITE" id="PS01186">
    <property type="entry name" value="EGF_2"/>
    <property type="match status" value="1"/>
</dbReference>
<keyword evidence="4" id="KW-1185">Reference proteome</keyword>
<feature type="signal peptide" evidence="2">
    <location>
        <begin position="1"/>
        <end position="17"/>
    </location>
</feature>
<feature type="chain" id="PRO_5009311206" evidence="2">
    <location>
        <begin position="18"/>
        <end position="639"/>
    </location>
</feature>
<dbReference type="AlphaFoldDB" id="A0A1I7XIX5"/>
<evidence type="ECO:0000256" key="2">
    <source>
        <dbReference type="SAM" id="SignalP"/>
    </source>
</evidence>
<evidence type="ECO:0000259" key="3">
    <source>
        <dbReference type="PROSITE" id="PS50026"/>
    </source>
</evidence>
<feature type="disulfide bond" evidence="1">
    <location>
        <begin position="288"/>
        <end position="297"/>
    </location>
</feature>
<comment type="caution">
    <text evidence="1">Lacks conserved residue(s) required for the propagation of feature annotation.</text>
</comment>
<protein>
    <submittedName>
        <fullName evidence="5">EGF-like domain-containing protein</fullName>
    </submittedName>
</protein>
<proteinExistence type="predicted"/>
<organism evidence="4 5">
    <name type="scientific">Heterorhabditis bacteriophora</name>
    <name type="common">Entomopathogenic nematode worm</name>
    <dbReference type="NCBI Taxonomy" id="37862"/>
    <lineage>
        <taxon>Eukaryota</taxon>
        <taxon>Metazoa</taxon>
        <taxon>Ecdysozoa</taxon>
        <taxon>Nematoda</taxon>
        <taxon>Chromadorea</taxon>
        <taxon>Rhabditida</taxon>
        <taxon>Rhabditina</taxon>
        <taxon>Rhabditomorpha</taxon>
        <taxon>Strongyloidea</taxon>
        <taxon>Heterorhabditidae</taxon>
        <taxon>Heterorhabditis</taxon>
    </lineage>
</organism>
<evidence type="ECO:0000313" key="5">
    <source>
        <dbReference type="WBParaSite" id="Hba_17702"/>
    </source>
</evidence>
<accession>A0A1I7XIX5</accession>
<dbReference type="InterPro" id="IPR000742">
    <property type="entry name" value="EGF"/>
</dbReference>
<evidence type="ECO:0000313" key="4">
    <source>
        <dbReference type="Proteomes" id="UP000095283"/>
    </source>
</evidence>